<organism evidence="1 2">
    <name type="scientific">Lupinus albus</name>
    <name type="common">White lupine</name>
    <name type="synonym">Lupinus termis</name>
    <dbReference type="NCBI Taxonomy" id="3870"/>
    <lineage>
        <taxon>Eukaryota</taxon>
        <taxon>Viridiplantae</taxon>
        <taxon>Streptophyta</taxon>
        <taxon>Embryophyta</taxon>
        <taxon>Tracheophyta</taxon>
        <taxon>Spermatophyta</taxon>
        <taxon>Magnoliopsida</taxon>
        <taxon>eudicotyledons</taxon>
        <taxon>Gunneridae</taxon>
        <taxon>Pentapetalae</taxon>
        <taxon>rosids</taxon>
        <taxon>fabids</taxon>
        <taxon>Fabales</taxon>
        <taxon>Fabaceae</taxon>
        <taxon>Papilionoideae</taxon>
        <taxon>50 kb inversion clade</taxon>
        <taxon>genistoids sensu lato</taxon>
        <taxon>core genistoids</taxon>
        <taxon>Genisteae</taxon>
        <taxon>Lupinus</taxon>
    </lineage>
</organism>
<reference evidence="2" key="1">
    <citation type="journal article" date="2020" name="Nat. Commun.">
        <title>Genome sequence of the cluster root forming white lupin.</title>
        <authorList>
            <person name="Hufnagel B."/>
            <person name="Marques A."/>
            <person name="Soriano A."/>
            <person name="Marques L."/>
            <person name="Divol F."/>
            <person name="Doumas P."/>
            <person name="Sallet E."/>
            <person name="Mancinotti D."/>
            <person name="Carrere S."/>
            <person name="Marande W."/>
            <person name="Arribat S."/>
            <person name="Keller J."/>
            <person name="Huneau C."/>
            <person name="Blein T."/>
            <person name="Aime D."/>
            <person name="Laguerre M."/>
            <person name="Taylor J."/>
            <person name="Schubert V."/>
            <person name="Nelson M."/>
            <person name="Geu-Flores F."/>
            <person name="Crespi M."/>
            <person name="Gallardo-Guerrero K."/>
            <person name="Delaux P.-M."/>
            <person name="Salse J."/>
            <person name="Berges H."/>
            <person name="Guyot R."/>
            <person name="Gouzy J."/>
            <person name="Peret B."/>
        </authorList>
    </citation>
    <scope>NUCLEOTIDE SEQUENCE [LARGE SCALE GENOMIC DNA]</scope>
    <source>
        <strain evidence="2">cv. Amiga</strain>
    </source>
</reference>
<name>A0A6A4P6I4_LUPAL</name>
<evidence type="ECO:0000313" key="1">
    <source>
        <dbReference type="EMBL" id="KAE9598415.1"/>
    </source>
</evidence>
<protein>
    <submittedName>
        <fullName evidence="1">Uncharacterized protein</fullName>
    </submittedName>
</protein>
<proteinExistence type="predicted"/>
<dbReference type="EMBL" id="WOCE01000015">
    <property type="protein sequence ID" value="KAE9598415.1"/>
    <property type="molecule type" value="Genomic_DNA"/>
</dbReference>
<sequence>MPECHFKLRPQANLEFGTLGPPICIHIIVGAIPCQLFKLCCIFTYGYSPLLQTQELNLLLSLQICREVLIEEPLFEQFPSNCPSLSFHLPPGIFPPSLCFLSQHVGSIDHLLTILATYGSENLL</sequence>
<dbReference type="Proteomes" id="UP000447434">
    <property type="component" value="Chromosome 15"/>
</dbReference>
<evidence type="ECO:0000313" key="2">
    <source>
        <dbReference type="Proteomes" id="UP000447434"/>
    </source>
</evidence>
<keyword evidence="2" id="KW-1185">Reference proteome</keyword>
<accession>A0A6A4P6I4</accession>
<gene>
    <name evidence="1" type="ORF">Lalb_Chr15g0080561</name>
</gene>
<comment type="caution">
    <text evidence="1">The sequence shown here is derived from an EMBL/GenBank/DDBJ whole genome shotgun (WGS) entry which is preliminary data.</text>
</comment>
<dbReference type="AlphaFoldDB" id="A0A6A4P6I4"/>